<gene>
    <name evidence="2" type="ORF">MVEG_11508</name>
</gene>
<evidence type="ECO:0000313" key="3">
    <source>
        <dbReference type="Proteomes" id="UP000243308"/>
    </source>
</evidence>
<sequence length="619" mass="69265">MAKSKTKSTPKPKKGKWAKPAHPFSSATVENSFYFVRTAPRLYSAVDYFETFNPKTSDRRRLHSHWTNALQILLDSPEQQYVDQGKRLKLCWKSPGNGLGAFWLEREDDETASDIEDAIRNNIRKHSLRSAERNVLGAIHNLDDQSRSKRKRRERKALGKENTDPEQITMENGQGSHANSPYTKSRNGNDNDTQDVEAGSPEAFDANRVLDGHESQALESNVCRAPMDAAQEASDTVQVSEGDDTGPDVRDDDLISQKSTASECERSRSLSRGIYYLTGDGSTDCSKALWTPWPVNGQDLAPTLWKYRKGVIDAAQRVALLTSSVERLAVNHIYLFERNDTTSSLYVAVGAEDWITITSGHIQQGMDDAALTQLLKLALEIGNLSHAQAEERVLDWTGAHDIKKSLAGLVADDFLWTTPPFNEHELLIHVFDPLIKAYVCSVKTSTGRWDKVFPPSEKRRKGLEVDSRGRRPDFALQSSLRGKTCRLFFMEAKRERQGSAVQVDLEKTAMMMKDAIDDMSSQGLDVSKIEVIGLVIVGTEGRLYTMCLEARGIYVMRFLTVIYAPRSRYDFSVLASTINTLIHVHDRLEQTLADISSSQATGVDLTRPGFLTPTRVFIA</sequence>
<feature type="compositionally biased region" description="Basic residues" evidence="1">
    <location>
        <begin position="1"/>
        <end position="19"/>
    </location>
</feature>
<name>A0A086TK20_9FUNG</name>
<dbReference type="AlphaFoldDB" id="A0A086TK20"/>
<keyword evidence="3" id="KW-1185">Reference proteome</keyword>
<evidence type="ECO:0000313" key="2">
    <source>
        <dbReference type="EMBL" id="KFH62297.1"/>
    </source>
</evidence>
<proteinExistence type="predicted"/>
<feature type="region of interest" description="Disordered" evidence="1">
    <location>
        <begin position="1"/>
        <end position="22"/>
    </location>
</feature>
<dbReference type="EMBL" id="KN042432">
    <property type="protein sequence ID" value="KFH62297.1"/>
    <property type="molecule type" value="Genomic_DNA"/>
</dbReference>
<organism evidence="2 3">
    <name type="scientific">Podila verticillata NRRL 6337</name>
    <dbReference type="NCBI Taxonomy" id="1069443"/>
    <lineage>
        <taxon>Eukaryota</taxon>
        <taxon>Fungi</taxon>
        <taxon>Fungi incertae sedis</taxon>
        <taxon>Mucoromycota</taxon>
        <taxon>Mortierellomycotina</taxon>
        <taxon>Mortierellomycetes</taxon>
        <taxon>Mortierellales</taxon>
        <taxon>Mortierellaceae</taxon>
        <taxon>Podila</taxon>
    </lineage>
</organism>
<protein>
    <submittedName>
        <fullName evidence="2">Uncharacterized protein</fullName>
    </submittedName>
</protein>
<evidence type="ECO:0000256" key="1">
    <source>
        <dbReference type="SAM" id="MobiDB-lite"/>
    </source>
</evidence>
<feature type="compositionally biased region" description="Polar residues" evidence="1">
    <location>
        <begin position="165"/>
        <end position="191"/>
    </location>
</feature>
<reference evidence="2 3" key="1">
    <citation type="submission" date="2011-02" db="EMBL/GenBank/DDBJ databases">
        <title>The Genome Sequence of Mortierella verticillata NRRL 6337.</title>
        <authorList>
            <consortium name="The Broad Institute Genome Sequencing Platform"/>
            <person name="Russ C."/>
            <person name="Cuomo C."/>
            <person name="Burger G."/>
            <person name="Gray M.W."/>
            <person name="Holland P.W.H."/>
            <person name="King N."/>
            <person name="Lang F.B.F."/>
            <person name="Roger A.J."/>
            <person name="Ruiz-Trillo I."/>
            <person name="Young S.K."/>
            <person name="Zeng Q."/>
            <person name="Gargeya S."/>
            <person name="Alvarado L."/>
            <person name="Berlin A."/>
            <person name="Chapman S.B."/>
            <person name="Chen Z."/>
            <person name="Freedman E."/>
            <person name="Gellesch M."/>
            <person name="Goldberg J."/>
            <person name="Griggs A."/>
            <person name="Gujja S."/>
            <person name="Heilman E."/>
            <person name="Heiman D."/>
            <person name="Howarth C."/>
            <person name="Mehta T."/>
            <person name="Neiman D."/>
            <person name="Pearson M."/>
            <person name="Roberts A."/>
            <person name="Saif S."/>
            <person name="Shea T."/>
            <person name="Shenoy N."/>
            <person name="Sisk P."/>
            <person name="Stolte C."/>
            <person name="Sykes S."/>
            <person name="White J."/>
            <person name="Yandava C."/>
            <person name="Haas B."/>
            <person name="Nusbaum C."/>
            <person name="Birren B."/>
        </authorList>
    </citation>
    <scope>NUCLEOTIDE SEQUENCE [LARGE SCALE GENOMIC DNA]</scope>
    <source>
        <strain evidence="2 3">NRRL 6337</strain>
    </source>
</reference>
<feature type="region of interest" description="Disordered" evidence="1">
    <location>
        <begin position="229"/>
        <end position="261"/>
    </location>
</feature>
<dbReference type="OrthoDB" id="2399314at2759"/>
<feature type="region of interest" description="Disordered" evidence="1">
    <location>
        <begin position="139"/>
        <end position="198"/>
    </location>
</feature>
<accession>A0A086TK20</accession>
<dbReference type="Proteomes" id="UP000243308">
    <property type="component" value="Unassembled WGS sequence"/>
</dbReference>